<sequence>MRRANKTPAGAAPAEVAARASEAAAGRDRLGVLVFTLSTHLPFFEIAEHLAEQFGELELRAEVSTAGPQRVQSVLEGKFSGVDVLVVVGETGPAGEDQLMELVQWLLANGRQALAENLIFAVLDEGHSVAELPAFNRVVLPRSYFARTQQSGLRLPWAASARESWELVTAVLDYAVGLGAE</sequence>
<protein>
    <submittedName>
        <fullName evidence="2">Uncharacterized protein</fullName>
    </submittedName>
</protein>
<dbReference type="EMBL" id="CP102487">
    <property type="protein sequence ID" value="UUX60119.1"/>
    <property type="molecule type" value="Genomic_DNA"/>
</dbReference>
<dbReference type="Proteomes" id="UP001060018">
    <property type="component" value="Chromosome"/>
</dbReference>
<dbReference type="Proteomes" id="UP000320717">
    <property type="component" value="Chromosome"/>
</dbReference>
<organism evidence="2 4">
    <name type="scientific">Glutamicibacter halophytocola</name>
    <dbReference type="NCBI Taxonomy" id="1933880"/>
    <lineage>
        <taxon>Bacteria</taxon>
        <taxon>Bacillati</taxon>
        <taxon>Actinomycetota</taxon>
        <taxon>Actinomycetes</taxon>
        <taxon>Micrococcales</taxon>
        <taxon>Micrococcaceae</taxon>
        <taxon>Glutamicibacter</taxon>
    </lineage>
</organism>
<evidence type="ECO:0000313" key="2">
    <source>
        <dbReference type="EMBL" id="UUX60119.1"/>
    </source>
</evidence>
<keyword evidence="3" id="KW-1185">Reference proteome</keyword>
<dbReference type="RefSeq" id="WP_146274781.1">
    <property type="nucleotide sequence ID" value="NZ_CP042260.1"/>
</dbReference>
<dbReference type="EMBL" id="CP042260">
    <property type="protein sequence ID" value="QDY64834.1"/>
    <property type="molecule type" value="Genomic_DNA"/>
</dbReference>
<name>A0A5B8IH17_9MICC</name>
<proteinExistence type="predicted"/>
<evidence type="ECO:0000313" key="3">
    <source>
        <dbReference type="Proteomes" id="UP000320717"/>
    </source>
</evidence>
<dbReference type="OrthoDB" id="4949870at2"/>
<accession>A0A5B8IH17</accession>
<evidence type="ECO:0000313" key="1">
    <source>
        <dbReference type="EMBL" id="QDY64834.1"/>
    </source>
</evidence>
<dbReference type="AlphaFoldDB" id="A0A5B8IH17"/>
<evidence type="ECO:0000313" key="4">
    <source>
        <dbReference type="Proteomes" id="UP001060018"/>
    </source>
</evidence>
<gene>
    <name evidence="1" type="ORF">FQA45_00085</name>
    <name evidence="2" type="ORF">NUH22_05775</name>
</gene>
<reference evidence="2" key="2">
    <citation type="journal article" date="2022" name="Pest Manag. Sci.">
        <title>Glutamicibacter halophytocola-mediated host fitness of potato tuber moth on Solanaceae crops.</title>
        <authorList>
            <person name="Wang W."/>
            <person name="Xiao G."/>
            <person name="Du G."/>
            <person name="Chang L."/>
            <person name="Yang Y."/>
            <person name="Ye J."/>
            <person name="Chen B."/>
        </authorList>
    </citation>
    <scope>NUCLEOTIDE SEQUENCE</scope>
    <source>
        <strain evidence="2">S2</strain>
    </source>
</reference>
<reference evidence="1 3" key="1">
    <citation type="submission" date="2019-07" db="EMBL/GenBank/DDBJ databases">
        <title>Complete Genome Sequence of drought tolerant Plant Growth-Promoting Rhizobacterium Glutamicibacter halophytocola DR408.</title>
        <authorList>
            <person name="Nishu S.D."/>
            <person name="Lee T.K."/>
        </authorList>
    </citation>
    <scope>NUCLEOTIDE SEQUENCE [LARGE SCALE GENOMIC DNA]</scope>
    <source>
        <strain evidence="1 3">DR408</strain>
    </source>
</reference>